<name>A0A0F8ZKQ5_9ZZZZ</name>
<organism evidence="2">
    <name type="scientific">marine sediment metagenome</name>
    <dbReference type="NCBI Taxonomy" id="412755"/>
    <lineage>
        <taxon>unclassified sequences</taxon>
        <taxon>metagenomes</taxon>
        <taxon>ecological metagenomes</taxon>
    </lineage>
</organism>
<evidence type="ECO:0000259" key="1">
    <source>
        <dbReference type="Pfam" id="PF01740"/>
    </source>
</evidence>
<dbReference type="Pfam" id="PF01740">
    <property type="entry name" value="STAS"/>
    <property type="match status" value="1"/>
</dbReference>
<sequence>SSSIAKLLKLRKIVSANDCNLVFASASPRVKNIFTVTGLDTVFEFVDDQFIALAGLQITN</sequence>
<feature type="domain" description="STAS" evidence="1">
    <location>
        <begin position="1"/>
        <end position="45"/>
    </location>
</feature>
<reference evidence="2" key="1">
    <citation type="journal article" date="2015" name="Nature">
        <title>Complex archaea that bridge the gap between prokaryotes and eukaryotes.</title>
        <authorList>
            <person name="Spang A."/>
            <person name="Saw J.H."/>
            <person name="Jorgensen S.L."/>
            <person name="Zaremba-Niedzwiedzka K."/>
            <person name="Martijn J."/>
            <person name="Lind A.E."/>
            <person name="van Eijk R."/>
            <person name="Schleper C."/>
            <person name="Guy L."/>
            <person name="Ettema T.J."/>
        </authorList>
    </citation>
    <scope>NUCLEOTIDE SEQUENCE</scope>
</reference>
<dbReference type="InterPro" id="IPR002645">
    <property type="entry name" value="STAS_dom"/>
</dbReference>
<gene>
    <name evidence="2" type="ORF">LCGC14_2761390</name>
</gene>
<feature type="non-terminal residue" evidence="2">
    <location>
        <position position="1"/>
    </location>
</feature>
<comment type="caution">
    <text evidence="2">The sequence shown here is derived from an EMBL/GenBank/DDBJ whole genome shotgun (WGS) entry which is preliminary data.</text>
</comment>
<dbReference type="EMBL" id="LAZR01050760">
    <property type="protein sequence ID" value="KKK86625.1"/>
    <property type="molecule type" value="Genomic_DNA"/>
</dbReference>
<dbReference type="SUPFAM" id="SSF52091">
    <property type="entry name" value="SpoIIaa-like"/>
    <property type="match status" value="1"/>
</dbReference>
<dbReference type="AlphaFoldDB" id="A0A0F8ZKQ5"/>
<evidence type="ECO:0000313" key="2">
    <source>
        <dbReference type="EMBL" id="KKK86625.1"/>
    </source>
</evidence>
<accession>A0A0F8ZKQ5</accession>
<protein>
    <recommendedName>
        <fullName evidence="1">STAS domain-containing protein</fullName>
    </recommendedName>
</protein>
<dbReference type="InterPro" id="IPR036513">
    <property type="entry name" value="STAS_dom_sf"/>
</dbReference>
<proteinExistence type="predicted"/>
<dbReference type="Gene3D" id="3.30.750.24">
    <property type="entry name" value="STAS domain"/>
    <property type="match status" value="1"/>
</dbReference>